<proteinExistence type="predicted"/>
<organism evidence="1 2">
    <name type="scientific">Luteimicrobium subarcticum</name>
    <dbReference type="NCBI Taxonomy" id="620910"/>
    <lineage>
        <taxon>Bacteria</taxon>
        <taxon>Bacillati</taxon>
        <taxon>Actinomycetota</taxon>
        <taxon>Actinomycetes</taxon>
        <taxon>Micrococcales</taxon>
        <taxon>Luteimicrobium</taxon>
    </lineage>
</organism>
<dbReference type="Proteomes" id="UP000231586">
    <property type="component" value="Unassembled WGS sequence"/>
</dbReference>
<reference evidence="1 2" key="1">
    <citation type="submission" date="2017-11" db="EMBL/GenBank/DDBJ databases">
        <title>Genomic Encyclopedia of Archaeal and Bacterial Type Strains, Phase II (KMG-II): From Individual Species to Whole Genera.</title>
        <authorList>
            <person name="Goeker M."/>
        </authorList>
    </citation>
    <scope>NUCLEOTIDE SEQUENCE [LARGE SCALE GENOMIC DNA]</scope>
    <source>
        <strain evidence="1 2">DSM 22413</strain>
    </source>
</reference>
<dbReference type="EMBL" id="PGTZ01000012">
    <property type="protein sequence ID" value="PJI85510.1"/>
    <property type="molecule type" value="Genomic_DNA"/>
</dbReference>
<gene>
    <name evidence="1" type="ORF">CLV34_3024</name>
</gene>
<comment type="caution">
    <text evidence="1">The sequence shown here is derived from an EMBL/GenBank/DDBJ whole genome shotgun (WGS) entry which is preliminary data.</text>
</comment>
<protein>
    <submittedName>
        <fullName evidence="1">Uncharacterized protein</fullName>
    </submittedName>
</protein>
<sequence>MTPVDSPAARPAPPGPVGTPLTLVVPAGTDVLALARAWFPDAGWVVHPAEAAAARTVRRTGGARFRGAPVDQEVVVPRFRLADGAEVDGPLPAGPGVPAIVGVPSDAYRVPADPLARAWASAAARHVGGSTAVGSAPPHPEVSEASLARLVLFAPSPVDAETAGAWVRSVLPAARTHAEDATSTTFSIRHDLAYDGTIVVEARPATGQMPPALRALDWRAFGPHTVTVGWVPADHDPVRALEPTDLLCLRRAAPWIARTMQTVQAALEGAVLDADGFVVDPGTLSRLGRAR</sequence>
<name>A0A2M8W3N2_9MICO</name>
<dbReference type="OrthoDB" id="5139398at2"/>
<accession>A0A2M8W3N2</accession>
<dbReference type="AlphaFoldDB" id="A0A2M8W3N2"/>
<evidence type="ECO:0000313" key="2">
    <source>
        <dbReference type="Proteomes" id="UP000231586"/>
    </source>
</evidence>
<evidence type="ECO:0000313" key="1">
    <source>
        <dbReference type="EMBL" id="PJI85510.1"/>
    </source>
</evidence>
<dbReference type="RefSeq" id="WP_100351125.1">
    <property type="nucleotide sequence ID" value="NZ_PGTZ01000012.1"/>
</dbReference>
<keyword evidence="2" id="KW-1185">Reference proteome</keyword>